<comment type="similarity">
    <text evidence="5">Belongs to the TMEM41 family.</text>
</comment>
<reference evidence="8" key="1">
    <citation type="submission" date="2019-11" db="UniProtKB">
        <authorList>
            <consortium name="WormBaseParasite"/>
        </authorList>
    </citation>
    <scope>IDENTIFICATION</scope>
</reference>
<feature type="transmembrane region" description="Helical" evidence="6">
    <location>
        <begin position="96"/>
        <end position="113"/>
    </location>
</feature>
<dbReference type="Pfam" id="PF09335">
    <property type="entry name" value="VTT_dom"/>
    <property type="match status" value="1"/>
</dbReference>
<dbReference type="InterPro" id="IPR045014">
    <property type="entry name" value="TM41A/B"/>
</dbReference>
<evidence type="ECO:0000259" key="7">
    <source>
        <dbReference type="Pfam" id="PF09335"/>
    </source>
</evidence>
<dbReference type="PANTHER" id="PTHR43220">
    <property type="match status" value="1"/>
</dbReference>
<feature type="transmembrane region" description="Helical" evidence="6">
    <location>
        <begin position="204"/>
        <end position="222"/>
    </location>
</feature>
<dbReference type="PANTHER" id="PTHR43220:SF18">
    <property type="entry name" value="TRANSMEMBRANE PROTEIN 41B"/>
    <property type="match status" value="1"/>
</dbReference>
<protein>
    <submittedName>
        <fullName evidence="8">Aa_trans domain-containing protein</fullName>
    </submittedName>
</protein>
<sequence>MFGRRFGAQPMPVAAVGDSDHPLNTSLSSPKVWKSPTWPFIIAGMPLCVLLVILGFLFIRLPAIPEDQRQFVKLPRNLDDLKSLGSTLSVYKGTCYWRILIAITFVYILFSPFSQNIFSLFGGVLNSLRSMQSFMIPGSVFCSVLLGFLFPIPLALFVIAFCSAVGASCCYVIANFIGSKTILKLYPEHVMSCQMMMSRFKNTMCFAIILFRLSPIIPNWLVNICSPLLGVPLLDFFLGTFIGVVPLSLFFVKAGTMLQELTDIGVTSVASVSTLVIFAVISLVPFIFQEQIRRALSS</sequence>
<feature type="domain" description="VTT" evidence="7">
    <location>
        <begin position="136"/>
        <end position="256"/>
    </location>
</feature>
<evidence type="ECO:0000256" key="6">
    <source>
        <dbReference type="SAM" id="Phobius"/>
    </source>
</evidence>
<dbReference type="WBParaSite" id="MCU_009817-RB">
    <property type="protein sequence ID" value="MCU_009817-RB"/>
    <property type="gene ID" value="MCU_009817"/>
</dbReference>
<name>A0A5K3FN53_MESCO</name>
<comment type="subcellular location">
    <subcellularLocation>
        <location evidence="1">Membrane</location>
        <topology evidence="1">Multi-pass membrane protein</topology>
    </subcellularLocation>
</comment>
<evidence type="ECO:0000256" key="2">
    <source>
        <dbReference type="ARBA" id="ARBA00022692"/>
    </source>
</evidence>
<organism evidence="8">
    <name type="scientific">Mesocestoides corti</name>
    <name type="common">Flatworm</name>
    <dbReference type="NCBI Taxonomy" id="53468"/>
    <lineage>
        <taxon>Eukaryota</taxon>
        <taxon>Metazoa</taxon>
        <taxon>Spiralia</taxon>
        <taxon>Lophotrochozoa</taxon>
        <taxon>Platyhelminthes</taxon>
        <taxon>Cestoda</taxon>
        <taxon>Eucestoda</taxon>
        <taxon>Cyclophyllidea</taxon>
        <taxon>Mesocestoididae</taxon>
        <taxon>Mesocestoides</taxon>
    </lineage>
</organism>
<dbReference type="InterPro" id="IPR032816">
    <property type="entry name" value="VTT_dom"/>
</dbReference>
<dbReference type="GO" id="GO:0000045">
    <property type="term" value="P:autophagosome assembly"/>
    <property type="evidence" value="ECO:0007669"/>
    <property type="project" value="TreeGrafter"/>
</dbReference>
<keyword evidence="4 6" id="KW-0472">Membrane</keyword>
<feature type="transmembrane region" description="Helical" evidence="6">
    <location>
        <begin position="264"/>
        <end position="288"/>
    </location>
</feature>
<dbReference type="AlphaFoldDB" id="A0A5K3FN53"/>
<feature type="transmembrane region" description="Helical" evidence="6">
    <location>
        <begin position="134"/>
        <end position="152"/>
    </location>
</feature>
<evidence type="ECO:0000256" key="1">
    <source>
        <dbReference type="ARBA" id="ARBA00004141"/>
    </source>
</evidence>
<keyword evidence="3 6" id="KW-1133">Transmembrane helix</keyword>
<keyword evidence="2 6" id="KW-0812">Transmembrane</keyword>
<feature type="transmembrane region" description="Helical" evidence="6">
    <location>
        <begin position="228"/>
        <end position="252"/>
    </location>
</feature>
<evidence type="ECO:0000256" key="4">
    <source>
        <dbReference type="ARBA" id="ARBA00023136"/>
    </source>
</evidence>
<feature type="transmembrane region" description="Helical" evidence="6">
    <location>
        <begin position="38"/>
        <end position="59"/>
    </location>
</feature>
<feature type="transmembrane region" description="Helical" evidence="6">
    <location>
        <begin position="158"/>
        <end position="183"/>
    </location>
</feature>
<evidence type="ECO:0000256" key="5">
    <source>
        <dbReference type="ARBA" id="ARBA00025797"/>
    </source>
</evidence>
<dbReference type="GO" id="GO:0005789">
    <property type="term" value="C:endoplasmic reticulum membrane"/>
    <property type="evidence" value="ECO:0007669"/>
    <property type="project" value="TreeGrafter"/>
</dbReference>
<accession>A0A5K3FN53</accession>
<evidence type="ECO:0000313" key="8">
    <source>
        <dbReference type="WBParaSite" id="MCU_009817-RB"/>
    </source>
</evidence>
<proteinExistence type="inferred from homology"/>
<evidence type="ECO:0000256" key="3">
    <source>
        <dbReference type="ARBA" id="ARBA00022989"/>
    </source>
</evidence>